<feature type="transmembrane region" description="Helical" evidence="1">
    <location>
        <begin position="38"/>
        <end position="56"/>
    </location>
</feature>
<keyword evidence="3" id="KW-0012">Acyltransferase</keyword>
<dbReference type="Proteomes" id="UP000594459">
    <property type="component" value="Chromosome"/>
</dbReference>
<dbReference type="EMBL" id="CP064654">
    <property type="protein sequence ID" value="QPD00224.1"/>
    <property type="molecule type" value="Genomic_DNA"/>
</dbReference>
<feature type="transmembrane region" description="Helical" evidence="1">
    <location>
        <begin position="118"/>
        <end position="135"/>
    </location>
</feature>
<dbReference type="KEGG" id="qso:IRL76_06785"/>
<feature type="transmembrane region" description="Helical" evidence="1">
    <location>
        <begin position="203"/>
        <end position="222"/>
    </location>
</feature>
<dbReference type="InterPro" id="IPR002656">
    <property type="entry name" value="Acyl_transf_3_dom"/>
</dbReference>
<proteinExistence type="predicted"/>
<evidence type="ECO:0000259" key="2">
    <source>
        <dbReference type="Pfam" id="PF01757"/>
    </source>
</evidence>
<keyword evidence="1" id="KW-0812">Transmembrane</keyword>
<feature type="domain" description="Acyltransferase 3" evidence="2">
    <location>
        <begin position="9"/>
        <end position="294"/>
    </location>
</feature>
<sequence>MHPDKRFATIDAMRGLAAIGVMLFHVRQDVGFQVPGGYLAVDLFFCLSGFVIARAYEMRLRDGLGAREFVERRIVRLWPMLALGALLGIAIHGGHAGMLFLLPNWLSDGLLYPANPPLWSLLFEMVTYIAFALVLHQLNTLTLAVIAGASGLVLAGYSGTPMRFADLGADWVSFGAGFARVGYAFSAGVIVHRMTISRTTARLSTLGWSLALPLAGVFMLVGEADNRAALAFVLLGVPALTAAASQVEVPQRRLAAFLGDASYPLYCIHVPLLALMVGASDAAVLTACAALVIASVALDRLLDRPLRSKLDLLRKRGRAEVRPASA</sequence>
<dbReference type="PANTHER" id="PTHR23028">
    <property type="entry name" value="ACETYLTRANSFERASE"/>
    <property type="match status" value="1"/>
</dbReference>
<dbReference type="InterPro" id="IPR050879">
    <property type="entry name" value="Acyltransferase_3"/>
</dbReference>
<organism evidence="3 4">
    <name type="scientific">Qipengyuania soli</name>
    <dbReference type="NCBI Taxonomy" id="2782568"/>
    <lineage>
        <taxon>Bacteria</taxon>
        <taxon>Pseudomonadati</taxon>
        <taxon>Pseudomonadota</taxon>
        <taxon>Alphaproteobacteria</taxon>
        <taxon>Sphingomonadales</taxon>
        <taxon>Erythrobacteraceae</taxon>
        <taxon>Qipengyuania</taxon>
    </lineage>
</organism>
<dbReference type="AlphaFoldDB" id="A0A7S8F6U9"/>
<reference evidence="3 4" key="1">
    <citation type="submission" date="2020-11" db="EMBL/GenBank/DDBJ databases">
        <title>The genome sequence of Erythrobacter sp. 6D36.</title>
        <authorList>
            <person name="Liu Y."/>
        </authorList>
    </citation>
    <scope>NUCLEOTIDE SEQUENCE [LARGE SCALE GENOMIC DNA]</scope>
    <source>
        <strain evidence="3 4">6D36</strain>
    </source>
</reference>
<evidence type="ECO:0000313" key="3">
    <source>
        <dbReference type="EMBL" id="QPD00224.1"/>
    </source>
</evidence>
<name>A0A7S8F6U9_9SPHN</name>
<feature type="transmembrane region" description="Helical" evidence="1">
    <location>
        <begin position="171"/>
        <end position="191"/>
    </location>
</feature>
<keyword evidence="1" id="KW-0472">Membrane</keyword>
<keyword evidence="3" id="KW-0808">Transferase</keyword>
<dbReference type="GO" id="GO:0016747">
    <property type="term" value="F:acyltransferase activity, transferring groups other than amino-acyl groups"/>
    <property type="evidence" value="ECO:0007669"/>
    <property type="project" value="InterPro"/>
</dbReference>
<feature type="transmembrane region" description="Helical" evidence="1">
    <location>
        <begin position="282"/>
        <end position="302"/>
    </location>
</feature>
<dbReference type="RefSeq" id="WP_200984018.1">
    <property type="nucleotide sequence ID" value="NZ_CP064654.1"/>
</dbReference>
<feature type="transmembrane region" description="Helical" evidence="1">
    <location>
        <begin position="142"/>
        <end position="159"/>
    </location>
</feature>
<protein>
    <submittedName>
        <fullName evidence="3">Acyltransferase</fullName>
    </submittedName>
</protein>
<dbReference type="PANTHER" id="PTHR23028:SF134">
    <property type="entry name" value="PUTATIVE (AFU_ORTHOLOGUE AFUA_4G08520)-RELATED"/>
    <property type="match status" value="1"/>
</dbReference>
<evidence type="ECO:0000256" key="1">
    <source>
        <dbReference type="SAM" id="Phobius"/>
    </source>
</evidence>
<evidence type="ECO:0000313" key="4">
    <source>
        <dbReference type="Proteomes" id="UP000594459"/>
    </source>
</evidence>
<keyword evidence="4" id="KW-1185">Reference proteome</keyword>
<feature type="transmembrane region" description="Helical" evidence="1">
    <location>
        <begin position="77"/>
        <end position="98"/>
    </location>
</feature>
<keyword evidence="1" id="KW-1133">Transmembrane helix</keyword>
<accession>A0A7S8F6U9</accession>
<gene>
    <name evidence="3" type="ORF">IRL76_06785</name>
</gene>
<dbReference type="Pfam" id="PF01757">
    <property type="entry name" value="Acyl_transf_3"/>
    <property type="match status" value="1"/>
</dbReference>